<dbReference type="GO" id="GO:0043139">
    <property type="term" value="F:5'-3' DNA helicase activity"/>
    <property type="evidence" value="ECO:0007669"/>
    <property type="project" value="TreeGrafter"/>
</dbReference>
<feature type="non-terminal residue" evidence="2">
    <location>
        <position position="1"/>
    </location>
</feature>
<evidence type="ECO:0000259" key="1">
    <source>
        <dbReference type="Pfam" id="PF13086"/>
    </source>
</evidence>
<accession>A0A382CCD7</accession>
<evidence type="ECO:0000313" key="2">
    <source>
        <dbReference type="EMBL" id="SVB23798.1"/>
    </source>
</evidence>
<dbReference type="PANTHER" id="PTHR43788:SF8">
    <property type="entry name" value="DNA-BINDING PROTEIN SMUBP-2"/>
    <property type="match status" value="1"/>
</dbReference>
<protein>
    <recommendedName>
        <fullName evidence="1">DNA2/NAM7 helicase helicase domain-containing protein</fullName>
    </recommendedName>
</protein>
<dbReference type="Pfam" id="PF13086">
    <property type="entry name" value="AAA_11"/>
    <property type="match status" value="1"/>
</dbReference>
<gene>
    <name evidence="2" type="ORF">METZ01_LOCUS176652</name>
</gene>
<feature type="non-terminal residue" evidence="2">
    <location>
        <position position="584"/>
    </location>
</feature>
<dbReference type="AlphaFoldDB" id="A0A382CCD7"/>
<name>A0A382CCD7_9ZZZZ</name>
<dbReference type="Gene3D" id="3.40.50.300">
    <property type="entry name" value="P-loop containing nucleotide triphosphate hydrolases"/>
    <property type="match status" value="1"/>
</dbReference>
<feature type="domain" description="DNA2/NAM7 helicase helicase" evidence="1">
    <location>
        <begin position="435"/>
        <end position="558"/>
    </location>
</feature>
<dbReference type="SUPFAM" id="SSF52540">
    <property type="entry name" value="P-loop containing nucleoside triphosphate hydrolases"/>
    <property type="match status" value="1"/>
</dbReference>
<proteinExistence type="predicted"/>
<dbReference type="InterPro" id="IPR050534">
    <property type="entry name" value="Coronavir_polyprotein_1ab"/>
</dbReference>
<sequence length="584" mass="66232">MSLATLENVSGEDKDHIFDVLEDETYPCSATVIRMKLKKRGVALPDYLITRSLRILLSEGKAQLNGRKWSIRSSFDSKNSSIGYAPRKIEIPIDILETEVNVQDPKELVPPIKSNRTNSISFKIEPKTSPEGEYGEHKVTSEMFEPSGDLDSGLAKGPWGKFRNIISYYMECVRNEEGASASSFIDEIGKKYLFANSISNSFPKTGKSWSYVIPMGDHTADFTEQLAKNKDDNIVIFGYPIEARKIKKDNEPDVRMIRPIFQFVLRQSFANNSITLKTLDAQPEISFDWMKYALKNYSEKFHFLSHCGLINQQRPIDEPMGFTSDDFRPDLDELANRLSTFLPKKVNEPLNLNYLNSRELPVNFKTGIYNKAVIMIGTRTKFSQTLLKELEFIRKQDDETLNKTSLKYLFKNTDSAKVEGKNINHEGVVADAISMNKEQRESVASLLENNLSLVTGPPGTGKSQVVMATVANLRLQSRSILFSSRNHKAIDAVVERLKDQNDNSLIKRANSKDESVSDYTFPNAIRDITSNSSNNEILKGYNRKLEHLNDKLKDRGKLASTLEKIWGLSSKIGDYEEDLAWLRD</sequence>
<dbReference type="InterPro" id="IPR027417">
    <property type="entry name" value="P-loop_NTPase"/>
</dbReference>
<dbReference type="InterPro" id="IPR041677">
    <property type="entry name" value="DNA2/NAM7_AAA_11"/>
</dbReference>
<reference evidence="2" key="1">
    <citation type="submission" date="2018-05" db="EMBL/GenBank/DDBJ databases">
        <authorList>
            <person name="Lanie J.A."/>
            <person name="Ng W.-L."/>
            <person name="Kazmierczak K.M."/>
            <person name="Andrzejewski T.M."/>
            <person name="Davidsen T.M."/>
            <person name="Wayne K.J."/>
            <person name="Tettelin H."/>
            <person name="Glass J.I."/>
            <person name="Rusch D."/>
            <person name="Podicherti R."/>
            <person name="Tsui H.-C.T."/>
            <person name="Winkler M.E."/>
        </authorList>
    </citation>
    <scope>NUCLEOTIDE SEQUENCE</scope>
</reference>
<dbReference type="PANTHER" id="PTHR43788">
    <property type="entry name" value="DNA2/NAM7 HELICASE FAMILY MEMBER"/>
    <property type="match status" value="1"/>
</dbReference>
<organism evidence="2">
    <name type="scientific">marine metagenome</name>
    <dbReference type="NCBI Taxonomy" id="408172"/>
    <lineage>
        <taxon>unclassified sequences</taxon>
        <taxon>metagenomes</taxon>
        <taxon>ecological metagenomes</taxon>
    </lineage>
</organism>
<dbReference type="EMBL" id="UINC01033860">
    <property type="protein sequence ID" value="SVB23798.1"/>
    <property type="molecule type" value="Genomic_DNA"/>
</dbReference>